<accession>A1ZM91</accession>
<evidence type="ECO:0000256" key="3">
    <source>
        <dbReference type="ARBA" id="ARBA00022840"/>
    </source>
</evidence>
<evidence type="ECO:0000313" key="7">
    <source>
        <dbReference type="Proteomes" id="UP000004095"/>
    </source>
</evidence>
<feature type="compositionally biased region" description="Polar residues" evidence="4">
    <location>
        <begin position="635"/>
        <end position="646"/>
    </location>
</feature>
<dbReference type="SMART" id="SM00382">
    <property type="entry name" value="AAA"/>
    <property type="match status" value="1"/>
</dbReference>
<dbReference type="GO" id="GO:0005524">
    <property type="term" value="F:ATP binding"/>
    <property type="evidence" value="ECO:0007669"/>
    <property type="project" value="UniProtKB-KW"/>
</dbReference>
<dbReference type="RefSeq" id="WP_002697919.1">
    <property type="nucleotide sequence ID" value="NZ_AAWS01000015.1"/>
</dbReference>
<organism evidence="6 7">
    <name type="scientific">Microscilla marina ATCC 23134</name>
    <dbReference type="NCBI Taxonomy" id="313606"/>
    <lineage>
        <taxon>Bacteria</taxon>
        <taxon>Pseudomonadati</taxon>
        <taxon>Bacteroidota</taxon>
        <taxon>Cytophagia</taxon>
        <taxon>Cytophagales</taxon>
        <taxon>Microscillaceae</taxon>
        <taxon>Microscilla</taxon>
    </lineage>
</organism>
<evidence type="ECO:0000256" key="2">
    <source>
        <dbReference type="ARBA" id="ARBA00022741"/>
    </source>
</evidence>
<dbReference type="InterPro" id="IPR003959">
    <property type="entry name" value="ATPase_AAA_core"/>
</dbReference>
<evidence type="ECO:0000259" key="5">
    <source>
        <dbReference type="SMART" id="SM00382"/>
    </source>
</evidence>
<feature type="compositionally biased region" description="Pro residues" evidence="4">
    <location>
        <begin position="618"/>
        <end position="633"/>
    </location>
</feature>
<dbReference type="eggNOG" id="COG0464">
    <property type="taxonomic scope" value="Bacteria"/>
</dbReference>
<feature type="domain" description="AAA+ ATPase" evidence="5">
    <location>
        <begin position="264"/>
        <end position="403"/>
    </location>
</feature>
<dbReference type="InterPro" id="IPR050221">
    <property type="entry name" value="26S_Proteasome_ATPase"/>
</dbReference>
<name>A1ZM91_MICM2</name>
<keyword evidence="7" id="KW-1185">Reference proteome</keyword>
<dbReference type="CDD" id="cd19481">
    <property type="entry name" value="RecA-like_protease"/>
    <property type="match status" value="1"/>
</dbReference>
<evidence type="ECO:0000313" key="6">
    <source>
        <dbReference type="EMBL" id="EAY28623.1"/>
    </source>
</evidence>
<comment type="similarity">
    <text evidence="1">Belongs to the AAA ATPase family.</text>
</comment>
<dbReference type="PANTHER" id="PTHR23073">
    <property type="entry name" value="26S PROTEASOME REGULATORY SUBUNIT"/>
    <property type="match status" value="1"/>
</dbReference>
<protein>
    <submittedName>
        <fullName evidence="6">ATPase, AAA family</fullName>
    </submittedName>
</protein>
<evidence type="ECO:0000256" key="1">
    <source>
        <dbReference type="ARBA" id="ARBA00006914"/>
    </source>
</evidence>
<proteinExistence type="inferred from homology"/>
<dbReference type="OrthoDB" id="7438987at2"/>
<sequence>MNTTPDNNTVKATTQNNTHILQAELNWLKALVLHRVSSPQDPTTLEGLTLPYSKELPDDGSHYVKLAQRLQLSLEGRLLLILGLARSMDDDALFPLAELCSLNKSNLEDSQHWCLRMIGGHLHAETQTFIPTLKTLLFLLCGSNKIAQQEALLRFHTRHALFLEGIVEMHPLGAASTRGDRVVQDWINHQVFLNPSYLRYFLGGPVPQPEDDLNLPIRLLDSGLTIDDLVLPDKVHSQLQPAIHFIKHGQEFFQREGIRNKFREGFIMLLYGPPGTGKTLTASALGNSLGIKTYQLEVSQVISKYIGETSQNMEKVFAELERAIQWLEGQMCILFIDEADAVMGKRSNVKDSKDRYANMDVSFLLQRLEKFPGLLILATNYERNMDEAFGRRIQTYLHIPLPNEEQRKHLWKNILPKPYAYVSPNMPAILAHQFAMTGGHIQNILKQACLHAASDNSTVLEFNRHLEPYIKSEYAKKNITYTPPRNILTLLQLEPKEYTQYKYWADALPEKISFMPSRLPEYLSKCINLSQNEVVTLMKSILPTVEGSQKSTLGFEPIRSALKKHCEANQIDWQAFAQKMNAFMGNTGSKPASSPASKKTKEKPVDKKTEKAPEEAPKAPPTPQKITPTPPPTKEQNLVPPTSTNNGAGPSSSEYAPPPPPSEYTIDGNRAILNPELATNHWLRFLPEGFSYTRQETPKNLGKFYALTENEIMVTLQLAANDAEKNGSNYIEFTPHISDNLEKLRKKIKKDTLYRDSFAGM</sequence>
<gene>
    <name evidence="6" type="ORF">M23134_04470</name>
</gene>
<dbReference type="SUPFAM" id="SSF52540">
    <property type="entry name" value="P-loop containing nucleoside triphosphate hydrolases"/>
    <property type="match status" value="1"/>
</dbReference>
<dbReference type="InterPro" id="IPR003593">
    <property type="entry name" value="AAA+_ATPase"/>
</dbReference>
<dbReference type="GO" id="GO:0016887">
    <property type="term" value="F:ATP hydrolysis activity"/>
    <property type="evidence" value="ECO:0007669"/>
    <property type="project" value="InterPro"/>
</dbReference>
<feature type="region of interest" description="Disordered" evidence="4">
    <location>
        <begin position="584"/>
        <end position="667"/>
    </location>
</feature>
<dbReference type="Pfam" id="PF00004">
    <property type="entry name" value="AAA"/>
    <property type="match status" value="1"/>
</dbReference>
<evidence type="ECO:0000256" key="4">
    <source>
        <dbReference type="SAM" id="MobiDB-lite"/>
    </source>
</evidence>
<dbReference type="EMBL" id="AAWS01000015">
    <property type="protein sequence ID" value="EAY28623.1"/>
    <property type="molecule type" value="Genomic_DNA"/>
</dbReference>
<feature type="compositionally biased region" description="Basic and acidic residues" evidence="4">
    <location>
        <begin position="602"/>
        <end position="617"/>
    </location>
</feature>
<keyword evidence="2" id="KW-0547">Nucleotide-binding</keyword>
<dbReference type="InterPro" id="IPR027417">
    <property type="entry name" value="P-loop_NTPase"/>
</dbReference>
<dbReference type="AlphaFoldDB" id="A1ZM91"/>
<comment type="caution">
    <text evidence="6">The sequence shown here is derived from an EMBL/GenBank/DDBJ whole genome shotgun (WGS) entry which is preliminary data.</text>
</comment>
<keyword evidence="3" id="KW-0067">ATP-binding</keyword>
<dbReference type="Proteomes" id="UP000004095">
    <property type="component" value="Unassembled WGS sequence"/>
</dbReference>
<reference evidence="6 7" key="1">
    <citation type="submission" date="2007-01" db="EMBL/GenBank/DDBJ databases">
        <authorList>
            <person name="Haygood M."/>
            <person name="Podell S."/>
            <person name="Anderson C."/>
            <person name="Hopkinson B."/>
            <person name="Roe K."/>
            <person name="Barbeau K."/>
            <person name="Gaasterland T."/>
            <person name="Ferriera S."/>
            <person name="Johnson J."/>
            <person name="Kravitz S."/>
            <person name="Beeson K."/>
            <person name="Sutton G."/>
            <person name="Rogers Y.-H."/>
            <person name="Friedman R."/>
            <person name="Frazier M."/>
            <person name="Venter J.C."/>
        </authorList>
    </citation>
    <scope>NUCLEOTIDE SEQUENCE [LARGE SCALE GENOMIC DNA]</scope>
    <source>
        <strain evidence="6 7">ATCC 23134</strain>
    </source>
</reference>
<dbReference type="Gene3D" id="3.40.50.300">
    <property type="entry name" value="P-loop containing nucleotide triphosphate hydrolases"/>
    <property type="match status" value="1"/>
</dbReference>